<feature type="domain" description="Short chain dehydrogenase-like proteobacteria" evidence="1">
    <location>
        <begin position="5"/>
        <end position="101"/>
    </location>
</feature>
<dbReference type="RefSeq" id="WP_160757048.1">
    <property type="nucleotide sequence ID" value="NZ_WTYL01000003.1"/>
</dbReference>
<dbReference type="Pfam" id="PF21777">
    <property type="entry name" value="SDR-like"/>
    <property type="match status" value="1"/>
</dbReference>
<name>A0A845B7P1_9SPHN</name>
<comment type="caution">
    <text evidence="2">The sequence shown here is derived from an EMBL/GenBank/DDBJ whole genome shotgun (WGS) entry which is preliminary data.</text>
</comment>
<dbReference type="InterPro" id="IPR048623">
    <property type="entry name" value="SDR-like_proteobact"/>
</dbReference>
<organism evidence="2 3">
    <name type="scientific">Allopontixanthobacter sediminis</name>
    <dbReference type="NCBI Taxonomy" id="1689985"/>
    <lineage>
        <taxon>Bacteria</taxon>
        <taxon>Pseudomonadati</taxon>
        <taxon>Pseudomonadota</taxon>
        <taxon>Alphaproteobacteria</taxon>
        <taxon>Sphingomonadales</taxon>
        <taxon>Erythrobacteraceae</taxon>
        <taxon>Allopontixanthobacter</taxon>
    </lineage>
</organism>
<evidence type="ECO:0000259" key="1">
    <source>
        <dbReference type="Pfam" id="PF21777"/>
    </source>
</evidence>
<sequence length="112" mass="11840">MQRVLRIDGLPGSAIDAAAEFHRVWLTQVRAAVAENISSLVLVMPAAPHDHRDWRLGLARDLAREAAPCRVNVLAGADTSAIAATLEYLERAPGVTGQLLVTDGQGAGNPAH</sequence>
<protein>
    <recommendedName>
        <fullName evidence="1">Short chain dehydrogenase-like proteobacteria domain-containing protein</fullName>
    </recommendedName>
</protein>
<dbReference type="EMBL" id="WTYL01000003">
    <property type="protein sequence ID" value="MXP45457.1"/>
    <property type="molecule type" value="Genomic_DNA"/>
</dbReference>
<proteinExistence type="predicted"/>
<evidence type="ECO:0000313" key="3">
    <source>
        <dbReference type="Proteomes" id="UP000431922"/>
    </source>
</evidence>
<keyword evidence="3" id="KW-1185">Reference proteome</keyword>
<reference evidence="2 3" key="1">
    <citation type="submission" date="2019-12" db="EMBL/GenBank/DDBJ databases">
        <title>Genomic-based taxomic classification of the family Erythrobacteraceae.</title>
        <authorList>
            <person name="Xu L."/>
        </authorList>
    </citation>
    <scope>NUCLEOTIDE SEQUENCE [LARGE SCALE GENOMIC DNA]</scope>
    <source>
        <strain evidence="2 3">KCTC 42453</strain>
    </source>
</reference>
<dbReference type="Proteomes" id="UP000431922">
    <property type="component" value="Unassembled WGS sequence"/>
</dbReference>
<evidence type="ECO:0000313" key="2">
    <source>
        <dbReference type="EMBL" id="MXP45457.1"/>
    </source>
</evidence>
<accession>A0A845B7P1</accession>
<dbReference type="AlphaFoldDB" id="A0A845B7P1"/>
<gene>
    <name evidence="2" type="ORF">GRI65_13460</name>
</gene>
<dbReference type="OrthoDB" id="7409402at2"/>